<dbReference type="Proteomes" id="UP000681162">
    <property type="component" value="Unassembled WGS sequence"/>
</dbReference>
<feature type="domain" description="N-acetyltransferase" evidence="2">
    <location>
        <begin position="14"/>
        <end position="169"/>
    </location>
</feature>
<reference evidence="3 4" key="1">
    <citation type="submission" date="2021-03" db="EMBL/GenBank/DDBJ databases">
        <title>Antimicrobial resistance genes in bacteria isolated from Japanese honey, and their potential for conferring macrolide and lincosamide resistance in the American foulbrood pathogen Paenibacillus larvae.</title>
        <authorList>
            <person name="Okamoto M."/>
            <person name="Kumagai M."/>
            <person name="Kanamori H."/>
            <person name="Takamatsu D."/>
        </authorList>
    </citation>
    <scope>NUCLEOTIDE SEQUENCE [LARGE SCALE GENOMIC DNA]</scope>
    <source>
        <strain evidence="3 4">J41TS12</strain>
    </source>
</reference>
<feature type="transmembrane region" description="Helical" evidence="1">
    <location>
        <begin position="243"/>
        <end position="266"/>
    </location>
</feature>
<keyword evidence="1" id="KW-0472">Membrane</keyword>
<dbReference type="EMBL" id="BORR01000027">
    <property type="protein sequence ID" value="GIO39789.1"/>
    <property type="molecule type" value="Genomic_DNA"/>
</dbReference>
<dbReference type="RefSeq" id="WP_212943430.1">
    <property type="nucleotide sequence ID" value="NZ_BORR01000027.1"/>
</dbReference>
<comment type="caution">
    <text evidence="3">The sequence shown here is derived from an EMBL/GenBank/DDBJ whole genome shotgun (WGS) entry which is preliminary data.</text>
</comment>
<proteinExistence type="predicted"/>
<gene>
    <name evidence="3" type="ORF">J41TS12_46500</name>
</gene>
<keyword evidence="1" id="KW-1133">Transmembrane helix</keyword>
<dbReference type="InterPro" id="IPR016181">
    <property type="entry name" value="Acyl_CoA_acyltransferase"/>
</dbReference>
<sequence>MTVAITLSENKSATQIRIMREDEAKTVQQLGRRAFSSLESLFISLPKEAIVAIEGEKIVGAVILKLLKGEQGVLIGDFSAGFVDPACRGRGIASQLYKAATKRFWELGCTFITAQVKDENAGSWRALEKSGFARVTYMELRRLLGIRGLVSVLKSTPTAFAYGMDLYLAARTVPVKKRVDSSLLQIATYILLNLIMVCTALLLNRQLHLGWFLLAYGALLIGELLFTRIGLISEHRWNFRLTNCGFIIPLLVPLLDGVFPMLGNWIPEKYENTSRFRWIVGGGAVMGWIYLLLTVALSKWVWTDLEFASYLYRLGSILLIYKLLPVYPFEGFGSLRVYRMNKFIYSAMAAISLVVLFLL</sequence>
<evidence type="ECO:0000259" key="2">
    <source>
        <dbReference type="PROSITE" id="PS51186"/>
    </source>
</evidence>
<dbReference type="PROSITE" id="PS51186">
    <property type="entry name" value="GNAT"/>
    <property type="match status" value="1"/>
</dbReference>
<feature type="transmembrane region" description="Helical" evidence="1">
    <location>
        <begin position="209"/>
        <end position="231"/>
    </location>
</feature>
<feature type="transmembrane region" description="Helical" evidence="1">
    <location>
        <begin position="186"/>
        <end position="203"/>
    </location>
</feature>
<protein>
    <recommendedName>
        <fullName evidence="2">N-acetyltransferase domain-containing protein</fullName>
    </recommendedName>
</protein>
<dbReference type="GO" id="GO:0016747">
    <property type="term" value="F:acyltransferase activity, transferring groups other than amino-acyl groups"/>
    <property type="evidence" value="ECO:0007669"/>
    <property type="project" value="InterPro"/>
</dbReference>
<dbReference type="Gene3D" id="3.40.630.30">
    <property type="match status" value="1"/>
</dbReference>
<evidence type="ECO:0000313" key="4">
    <source>
        <dbReference type="Proteomes" id="UP000681162"/>
    </source>
</evidence>
<keyword evidence="1" id="KW-0812">Transmembrane</keyword>
<organism evidence="3 4">
    <name type="scientific">Paenibacillus antibioticophila</name>
    <dbReference type="NCBI Taxonomy" id="1274374"/>
    <lineage>
        <taxon>Bacteria</taxon>
        <taxon>Bacillati</taxon>
        <taxon>Bacillota</taxon>
        <taxon>Bacilli</taxon>
        <taxon>Bacillales</taxon>
        <taxon>Paenibacillaceae</taxon>
        <taxon>Paenibacillus</taxon>
    </lineage>
</organism>
<feature type="transmembrane region" description="Helical" evidence="1">
    <location>
        <begin position="278"/>
        <end position="298"/>
    </location>
</feature>
<evidence type="ECO:0000313" key="3">
    <source>
        <dbReference type="EMBL" id="GIO39789.1"/>
    </source>
</evidence>
<keyword evidence="4" id="KW-1185">Reference proteome</keyword>
<feature type="transmembrane region" description="Helical" evidence="1">
    <location>
        <begin position="340"/>
        <end position="358"/>
    </location>
</feature>
<dbReference type="AlphaFoldDB" id="A0A920CJT5"/>
<name>A0A920CJT5_9BACL</name>
<dbReference type="InterPro" id="IPR000182">
    <property type="entry name" value="GNAT_dom"/>
</dbReference>
<evidence type="ECO:0000256" key="1">
    <source>
        <dbReference type="SAM" id="Phobius"/>
    </source>
</evidence>
<dbReference type="CDD" id="cd04301">
    <property type="entry name" value="NAT_SF"/>
    <property type="match status" value="1"/>
</dbReference>
<feature type="transmembrane region" description="Helical" evidence="1">
    <location>
        <begin position="310"/>
        <end position="328"/>
    </location>
</feature>
<dbReference type="Pfam" id="PF00583">
    <property type="entry name" value="Acetyltransf_1"/>
    <property type="match status" value="1"/>
</dbReference>
<dbReference type="SUPFAM" id="SSF55729">
    <property type="entry name" value="Acyl-CoA N-acyltransferases (Nat)"/>
    <property type="match status" value="1"/>
</dbReference>
<accession>A0A920CJT5</accession>